<dbReference type="AlphaFoldDB" id="A0AAD3TEJ9"/>
<dbReference type="EMBL" id="BSYO01000034">
    <property type="protein sequence ID" value="GMH28580.1"/>
    <property type="molecule type" value="Genomic_DNA"/>
</dbReference>
<dbReference type="Proteomes" id="UP001279734">
    <property type="component" value="Unassembled WGS sequence"/>
</dbReference>
<comment type="caution">
    <text evidence="1">The sequence shown here is derived from an EMBL/GenBank/DDBJ whole genome shotgun (WGS) entry which is preliminary data.</text>
</comment>
<evidence type="ECO:0000313" key="1">
    <source>
        <dbReference type="EMBL" id="GMH28580.1"/>
    </source>
</evidence>
<accession>A0AAD3TEJ9</accession>
<keyword evidence="2" id="KW-1185">Reference proteome</keyword>
<gene>
    <name evidence="1" type="ORF">Nepgr_030423</name>
</gene>
<dbReference type="InterPro" id="IPR051861">
    <property type="entry name" value="NET_actin-binding_domain"/>
</dbReference>
<evidence type="ECO:0000313" key="2">
    <source>
        <dbReference type="Proteomes" id="UP001279734"/>
    </source>
</evidence>
<dbReference type="PANTHER" id="PTHR32258:SF28">
    <property type="entry name" value="PROTEIN NETWORKED 3A-RELATED"/>
    <property type="match status" value="1"/>
</dbReference>
<protein>
    <submittedName>
        <fullName evidence="1">Uncharacterized protein</fullName>
    </submittedName>
</protein>
<name>A0AAD3TEJ9_NEPGR</name>
<reference evidence="1" key="1">
    <citation type="submission" date="2023-05" db="EMBL/GenBank/DDBJ databases">
        <title>Nepenthes gracilis genome sequencing.</title>
        <authorList>
            <person name="Fukushima K."/>
        </authorList>
    </citation>
    <scope>NUCLEOTIDE SEQUENCE</scope>
    <source>
        <strain evidence="1">SING2019-196</strain>
    </source>
</reference>
<proteinExistence type="predicted"/>
<sequence>MQELRAKLETIKKRKIVKDVKHDKLRDWLQDVENSMTQLLGLYIEPRKTIEDSPPPTSDAVRSLELNKIGIVQRKVVLNKIRRGSEMIERLQMKIKKTQYALSKLGDQDKNEGRRRFSLIHIIRDFECSGRK</sequence>
<dbReference type="PANTHER" id="PTHR32258">
    <property type="entry name" value="PROTEIN NETWORKED 4A"/>
    <property type="match status" value="1"/>
</dbReference>
<organism evidence="1 2">
    <name type="scientific">Nepenthes gracilis</name>
    <name type="common">Slender pitcher plant</name>
    <dbReference type="NCBI Taxonomy" id="150966"/>
    <lineage>
        <taxon>Eukaryota</taxon>
        <taxon>Viridiplantae</taxon>
        <taxon>Streptophyta</taxon>
        <taxon>Embryophyta</taxon>
        <taxon>Tracheophyta</taxon>
        <taxon>Spermatophyta</taxon>
        <taxon>Magnoliopsida</taxon>
        <taxon>eudicotyledons</taxon>
        <taxon>Gunneridae</taxon>
        <taxon>Pentapetalae</taxon>
        <taxon>Caryophyllales</taxon>
        <taxon>Nepenthaceae</taxon>
        <taxon>Nepenthes</taxon>
    </lineage>
</organism>